<feature type="region of interest" description="Disordered" evidence="4">
    <location>
        <begin position="243"/>
        <end position="263"/>
    </location>
</feature>
<dbReference type="SUPFAM" id="SSF69593">
    <property type="entry name" value="Glycerol-3-phosphate (1)-acyltransferase"/>
    <property type="match status" value="1"/>
</dbReference>
<proteinExistence type="predicted"/>
<evidence type="ECO:0000313" key="8">
    <source>
        <dbReference type="Proteomes" id="UP001291309"/>
    </source>
</evidence>
<evidence type="ECO:0000256" key="3">
    <source>
        <dbReference type="ARBA" id="ARBA00023315"/>
    </source>
</evidence>
<comment type="pathway">
    <text evidence="1">Lipid metabolism.</text>
</comment>
<dbReference type="Proteomes" id="UP001291309">
    <property type="component" value="Unassembled WGS sequence"/>
</dbReference>
<dbReference type="Pfam" id="PF01553">
    <property type="entry name" value="Acyltransferase"/>
    <property type="match status" value="1"/>
</dbReference>
<evidence type="ECO:0000313" key="7">
    <source>
        <dbReference type="EMBL" id="MDY7226061.1"/>
    </source>
</evidence>
<gene>
    <name evidence="7" type="ORF">SYV04_06685</name>
</gene>
<dbReference type="CDD" id="cd07989">
    <property type="entry name" value="LPLAT_AGPAT-like"/>
    <property type="match status" value="1"/>
</dbReference>
<evidence type="ECO:0000256" key="1">
    <source>
        <dbReference type="ARBA" id="ARBA00005189"/>
    </source>
</evidence>
<dbReference type="PANTHER" id="PTHR10434:SF11">
    <property type="entry name" value="1-ACYL-SN-GLYCEROL-3-PHOSPHATE ACYLTRANSFERASE"/>
    <property type="match status" value="1"/>
</dbReference>
<keyword evidence="5" id="KW-1133">Transmembrane helix</keyword>
<sequence length="263" mass="28670">MSERLPSRPVQLVRTALAASWSMLSLVVFIPLALLALPFDRQQRVHDVCSILWARGILALGGARLVVRGAEHVSRDERYIIVANHQSLLDAVVVVGAVQPLTSLRMVAQVSVFRVPLIGWGMRLFGHISVDPASMRASLPGLQQAQQGAQRRCSIVFFPEAGISRDGKMRPFHNSAFHIAARAGVRVLPITLSGAFDILPRHRKVAVRGGDILVTIHPPVGPLEQTHEAAVAASARCRETIEAALPQAPPEEPFREQGSLELR</sequence>
<dbReference type="InterPro" id="IPR002123">
    <property type="entry name" value="Plipid/glycerol_acylTrfase"/>
</dbReference>
<evidence type="ECO:0000256" key="5">
    <source>
        <dbReference type="SAM" id="Phobius"/>
    </source>
</evidence>
<feature type="domain" description="Phospholipid/glycerol acyltransferase" evidence="6">
    <location>
        <begin position="79"/>
        <end position="195"/>
    </location>
</feature>
<evidence type="ECO:0000256" key="4">
    <source>
        <dbReference type="SAM" id="MobiDB-lite"/>
    </source>
</evidence>
<keyword evidence="2" id="KW-0808">Transferase</keyword>
<evidence type="ECO:0000256" key="2">
    <source>
        <dbReference type="ARBA" id="ARBA00022679"/>
    </source>
</evidence>
<feature type="transmembrane region" description="Helical" evidence="5">
    <location>
        <begin position="12"/>
        <end position="37"/>
    </location>
</feature>
<organism evidence="7 8">
    <name type="scientific">Hyalangium rubrum</name>
    <dbReference type="NCBI Taxonomy" id="3103134"/>
    <lineage>
        <taxon>Bacteria</taxon>
        <taxon>Pseudomonadati</taxon>
        <taxon>Myxococcota</taxon>
        <taxon>Myxococcia</taxon>
        <taxon>Myxococcales</taxon>
        <taxon>Cystobacterineae</taxon>
        <taxon>Archangiaceae</taxon>
        <taxon>Hyalangium</taxon>
    </lineage>
</organism>
<comment type="caution">
    <text evidence="7">The sequence shown here is derived from an EMBL/GenBank/DDBJ whole genome shotgun (WGS) entry which is preliminary data.</text>
</comment>
<protein>
    <submittedName>
        <fullName evidence="7">1-acyl-sn-glycerol-3-phosphate acyltransferase</fullName>
    </submittedName>
</protein>
<keyword evidence="3 7" id="KW-0012">Acyltransferase</keyword>
<reference evidence="7 8" key="1">
    <citation type="submission" date="2023-12" db="EMBL/GenBank/DDBJ databases">
        <title>the genome sequence of Hyalangium sp. s54d21.</title>
        <authorList>
            <person name="Zhang X."/>
        </authorList>
    </citation>
    <scope>NUCLEOTIDE SEQUENCE [LARGE SCALE GENOMIC DNA]</scope>
    <source>
        <strain evidence="8">s54d21</strain>
    </source>
</reference>
<dbReference type="SMART" id="SM00563">
    <property type="entry name" value="PlsC"/>
    <property type="match status" value="1"/>
</dbReference>
<keyword evidence="5" id="KW-0812">Transmembrane</keyword>
<dbReference type="PANTHER" id="PTHR10434">
    <property type="entry name" value="1-ACYL-SN-GLYCEROL-3-PHOSPHATE ACYLTRANSFERASE"/>
    <property type="match status" value="1"/>
</dbReference>
<name>A0ABU5GYB4_9BACT</name>
<accession>A0ABU5GYB4</accession>
<keyword evidence="8" id="KW-1185">Reference proteome</keyword>
<keyword evidence="5" id="KW-0472">Membrane</keyword>
<dbReference type="EMBL" id="JAXIVS010000002">
    <property type="protein sequence ID" value="MDY7226061.1"/>
    <property type="molecule type" value="Genomic_DNA"/>
</dbReference>
<dbReference type="RefSeq" id="WP_321544782.1">
    <property type="nucleotide sequence ID" value="NZ_JAXIVS010000002.1"/>
</dbReference>
<dbReference type="GO" id="GO:0016746">
    <property type="term" value="F:acyltransferase activity"/>
    <property type="evidence" value="ECO:0007669"/>
    <property type="project" value="UniProtKB-KW"/>
</dbReference>
<evidence type="ECO:0000259" key="6">
    <source>
        <dbReference type="SMART" id="SM00563"/>
    </source>
</evidence>